<protein>
    <submittedName>
        <fullName evidence="1">Uncharacterized protein</fullName>
    </submittedName>
</protein>
<reference evidence="1 2" key="1">
    <citation type="submission" date="2018-06" db="EMBL/GenBank/DDBJ databases">
        <authorList>
            <consortium name="Pathogen Informatics"/>
            <person name="Doyle S."/>
        </authorList>
    </citation>
    <scope>NUCLEOTIDE SEQUENCE [LARGE SCALE GENOMIC DNA]</scope>
    <source>
        <strain evidence="1 2">NCTC10794</strain>
    </source>
</reference>
<sequence>MTDFDIPYLKPENTASQLIDNIEPFLRLWRHWKCKADHFNNKSPLVLPEAFYLRTEKGEKTISLFEIDDAIKCEVSMEAVLFLQFLTREKRFRLKEHSVPVCLIRSFLIDNLTSAYHIEGSITIAKTPLNENSIIAHHWDIISENMHLFYSLLAKSSKVIYQEENLPYKKLITV</sequence>
<dbReference type="RefSeq" id="WP_105899812.1">
    <property type="nucleotide sequence ID" value="NZ_UGHH01000002.1"/>
</dbReference>
<proteinExistence type="predicted"/>
<gene>
    <name evidence="1" type="ORF">NCTC10794_00656</name>
</gene>
<dbReference type="Proteomes" id="UP000254867">
    <property type="component" value="Unassembled WGS sequence"/>
</dbReference>
<organism evidence="1 2">
    <name type="scientific">Haemophilus parahaemolyticus</name>
    <dbReference type="NCBI Taxonomy" id="735"/>
    <lineage>
        <taxon>Bacteria</taxon>
        <taxon>Pseudomonadati</taxon>
        <taxon>Pseudomonadota</taxon>
        <taxon>Gammaproteobacteria</taxon>
        <taxon>Pasteurellales</taxon>
        <taxon>Pasteurellaceae</taxon>
        <taxon>Haemophilus</taxon>
    </lineage>
</organism>
<dbReference type="AlphaFoldDB" id="A0A377I063"/>
<name>A0A377I063_HAEPH</name>
<evidence type="ECO:0000313" key="1">
    <source>
        <dbReference type="EMBL" id="STO63618.1"/>
    </source>
</evidence>
<accession>A0A377I063</accession>
<dbReference type="EMBL" id="UGHH01000002">
    <property type="protein sequence ID" value="STO63618.1"/>
    <property type="molecule type" value="Genomic_DNA"/>
</dbReference>
<evidence type="ECO:0000313" key="2">
    <source>
        <dbReference type="Proteomes" id="UP000254867"/>
    </source>
</evidence>